<proteinExistence type="predicted"/>
<evidence type="ECO:0000313" key="3">
    <source>
        <dbReference type="EMBL" id="KAA6383128.1"/>
    </source>
</evidence>
<accession>A0A5J4VKK0</accession>
<protein>
    <recommendedName>
        <fullName evidence="2">Serine/threonine specific protein phosphatases domain-containing protein</fullName>
    </recommendedName>
</protein>
<dbReference type="InterPro" id="IPR006186">
    <property type="entry name" value="Ser/Thr-sp_prot-phosphatase"/>
</dbReference>
<dbReference type="GO" id="GO:0097720">
    <property type="term" value="P:calcineurin-mediated signaling"/>
    <property type="evidence" value="ECO:0007669"/>
    <property type="project" value="InterPro"/>
</dbReference>
<dbReference type="PROSITE" id="PS00125">
    <property type="entry name" value="SER_THR_PHOSPHATASE"/>
    <property type="match status" value="1"/>
</dbReference>
<dbReference type="CDD" id="cd00144">
    <property type="entry name" value="MPP_PPP_family"/>
    <property type="match status" value="1"/>
</dbReference>
<dbReference type="PRINTS" id="PR00114">
    <property type="entry name" value="STPHPHTASE"/>
</dbReference>
<evidence type="ECO:0000313" key="4">
    <source>
        <dbReference type="Proteomes" id="UP000324800"/>
    </source>
</evidence>
<evidence type="ECO:0000259" key="2">
    <source>
        <dbReference type="PROSITE" id="PS00125"/>
    </source>
</evidence>
<organism evidence="3 4">
    <name type="scientific">Streblomastix strix</name>
    <dbReference type="NCBI Taxonomy" id="222440"/>
    <lineage>
        <taxon>Eukaryota</taxon>
        <taxon>Metamonada</taxon>
        <taxon>Preaxostyla</taxon>
        <taxon>Oxymonadida</taxon>
        <taxon>Streblomastigidae</taxon>
        <taxon>Streblomastix</taxon>
    </lineage>
</organism>
<feature type="domain" description="Serine/threonine specific protein phosphatases" evidence="2">
    <location>
        <begin position="764"/>
        <end position="769"/>
    </location>
</feature>
<evidence type="ECO:0000256" key="1">
    <source>
        <dbReference type="SAM" id="MobiDB-lite"/>
    </source>
</evidence>
<dbReference type="Proteomes" id="UP000324800">
    <property type="component" value="Unassembled WGS sequence"/>
</dbReference>
<dbReference type="InterPro" id="IPR043360">
    <property type="entry name" value="PP2B"/>
</dbReference>
<dbReference type="AlphaFoldDB" id="A0A5J4VKK0"/>
<dbReference type="PANTHER" id="PTHR45673">
    <property type="entry name" value="SERINE/THREONINE-PROTEIN PHOSPHATASE 2B CATALYTIC SUBUNIT 1-RELATED"/>
    <property type="match status" value="1"/>
</dbReference>
<dbReference type="OrthoDB" id="10267127at2759"/>
<dbReference type="GO" id="GO:0033192">
    <property type="term" value="F:calmodulin-dependent protein phosphatase activity"/>
    <property type="evidence" value="ECO:0007669"/>
    <property type="project" value="InterPro"/>
</dbReference>
<dbReference type="EMBL" id="SNRW01006417">
    <property type="protein sequence ID" value="KAA6383128.1"/>
    <property type="molecule type" value="Genomic_DNA"/>
</dbReference>
<dbReference type="SUPFAM" id="SSF56300">
    <property type="entry name" value="Metallo-dependent phosphatases"/>
    <property type="match status" value="1"/>
</dbReference>
<sequence>MIWLTHIGESGIGKQLQEDWGKRRQLFFQDVQNCILDGNYKSKIQITGIHADDEEDGVIFDNLDALTSWERRKKEGEEKSIIQSVKENISRPRFHPLTPSFRSKQRVFRVIEEMEEELDTTFVTLNIVWQHQNLALQTDRLKLISDQRKREQQINNAQLNSNDEYQQIFGGGGMWSKRWGKFPKLNQLQEKEQIKENINEKVKEKEQNKEKEQEKEQGKEKEKENEDQYKNEMDLSPPAPIQEQSNQHSVENQKNLRFFIGKCNPELIVMRTLMTGLWESQTNKISTIRQSSQQSTSQSSNDFSIYDRIPFPHVLHNFQPPHAPIVPCNHKCGIVGTLHVWKRMFVVHSHRGHTRHFHTHAKQITRKELEDTFETNLNAMQKWSQQDQKNYTEKSKMFEVLELTKDDTTKMKNQLEVLLSEFKNGYQGLENINLLQYLQINDKVQQNIAAQILKPLTESKQQLIIAIKQIKNQTNLDKPPENLNEQQIIINPKEKCLKDILDKEQCLKDILDKEKCLKDILDKENCLKDILDKIEYPQPICILKGPAWDNYHRKSRSFFQCSETAATFGHNSQMFDPRSPVFIIQRFPSLTKLCLTEANFQILRPEKIRIPQIPDNCEAKFNQIIENRKQKNKDRQLGQENEIESEGLITQYYEIVEKQCQHIDIDIHFGAGSNQIINNSVQQLIDDIELNYKQGLLVVGDIHGNFNALLKVLDIVDDVLLLNKQSRGKVVFLGDYIDRGKYSLECAILIIAYKFAFPDRVFLLKGNHESNNI</sequence>
<feature type="compositionally biased region" description="Basic and acidic residues" evidence="1">
    <location>
        <begin position="198"/>
        <end position="233"/>
    </location>
</feature>
<dbReference type="InterPro" id="IPR029052">
    <property type="entry name" value="Metallo-depent_PP-like"/>
</dbReference>
<name>A0A5J4VKK0_9EUKA</name>
<dbReference type="InterPro" id="IPR004843">
    <property type="entry name" value="Calcineurin-like_PHP"/>
</dbReference>
<reference evidence="3 4" key="1">
    <citation type="submission" date="2019-03" db="EMBL/GenBank/DDBJ databases">
        <title>Single cell metagenomics reveals metabolic interactions within the superorganism composed of flagellate Streblomastix strix and complex community of Bacteroidetes bacteria on its surface.</title>
        <authorList>
            <person name="Treitli S.C."/>
            <person name="Kolisko M."/>
            <person name="Husnik F."/>
            <person name="Keeling P."/>
            <person name="Hampl V."/>
        </authorList>
    </citation>
    <scope>NUCLEOTIDE SEQUENCE [LARGE SCALE GENOMIC DNA]</scope>
    <source>
        <strain evidence="3">ST1C</strain>
    </source>
</reference>
<dbReference type="Gene3D" id="3.60.21.10">
    <property type="match status" value="1"/>
</dbReference>
<dbReference type="Pfam" id="PF00149">
    <property type="entry name" value="Metallophos"/>
    <property type="match status" value="1"/>
</dbReference>
<comment type="caution">
    <text evidence="3">The sequence shown here is derived from an EMBL/GenBank/DDBJ whole genome shotgun (WGS) entry which is preliminary data.</text>
</comment>
<gene>
    <name evidence="3" type="ORF">EZS28_021347</name>
</gene>
<feature type="region of interest" description="Disordered" evidence="1">
    <location>
        <begin position="198"/>
        <end position="250"/>
    </location>
</feature>